<dbReference type="Gene3D" id="3.30.40.10">
    <property type="entry name" value="Zinc/RING finger domain, C3HC4 (zinc finger)"/>
    <property type="match status" value="1"/>
</dbReference>
<keyword evidence="1" id="KW-0862">Zinc</keyword>
<accession>A0A9N8E0K8</accession>
<dbReference type="InterPro" id="IPR044247">
    <property type="entry name" value="SPL2-like"/>
</dbReference>
<dbReference type="PROSITE" id="PS50089">
    <property type="entry name" value="ZF_RING_2"/>
    <property type="match status" value="1"/>
</dbReference>
<gene>
    <name evidence="3" type="ORF">SEMRO_526_G160420.2</name>
</gene>
<dbReference type="OrthoDB" id="1711136at2759"/>
<reference evidence="3" key="1">
    <citation type="submission" date="2020-06" db="EMBL/GenBank/DDBJ databases">
        <authorList>
            <consortium name="Plant Systems Biology data submission"/>
        </authorList>
    </citation>
    <scope>NUCLEOTIDE SEQUENCE</scope>
    <source>
        <strain evidence="3">D6</strain>
    </source>
</reference>
<organism evidence="3 4">
    <name type="scientific">Seminavis robusta</name>
    <dbReference type="NCBI Taxonomy" id="568900"/>
    <lineage>
        <taxon>Eukaryota</taxon>
        <taxon>Sar</taxon>
        <taxon>Stramenopiles</taxon>
        <taxon>Ochrophyta</taxon>
        <taxon>Bacillariophyta</taxon>
        <taxon>Bacillariophyceae</taxon>
        <taxon>Bacillariophycidae</taxon>
        <taxon>Naviculales</taxon>
        <taxon>Naviculaceae</taxon>
        <taxon>Seminavis</taxon>
    </lineage>
</organism>
<feature type="domain" description="RING-type" evidence="2">
    <location>
        <begin position="160"/>
        <end position="200"/>
    </location>
</feature>
<dbReference type="PANTHER" id="PTHR47355:SF1">
    <property type="entry name" value="E3 UBIQUITIN-PROTEIN LIGASE SPL2"/>
    <property type="match status" value="1"/>
</dbReference>
<evidence type="ECO:0000256" key="1">
    <source>
        <dbReference type="PROSITE-ProRule" id="PRU00175"/>
    </source>
</evidence>
<dbReference type="EMBL" id="CAICTM010000525">
    <property type="protein sequence ID" value="CAB9512257.1"/>
    <property type="molecule type" value="Genomic_DNA"/>
</dbReference>
<dbReference type="PANTHER" id="PTHR47355">
    <property type="entry name" value="E3 UBIQUITIN-PROTEIN LIGASE SPL2"/>
    <property type="match status" value="1"/>
</dbReference>
<evidence type="ECO:0000313" key="4">
    <source>
        <dbReference type="Proteomes" id="UP001153069"/>
    </source>
</evidence>
<dbReference type="GO" id="GO:0008270">
    <property type="term" value="F:zinc ion binding"/>
    <property type="evidence" value="ECO:0007669"/>
    <property type="project" value="UniProtKB-KW"/>
</dbReference>
<protein>
    <recommendedName>
        <fullName evidence="2">RING-type domain-containing protein</fullName>
    </recommendedName>
</protein>
<keyword evidence="1" id="KW-0863">Zinc-finger</keyword>
<keyword evidence="1" id="KW-0479">Metal-binding</keyword>
<dbReference type="AlphaFoldDB" id="A0A9N8E0K8"/>
<dbReference type="GO" id="GO:0004842">
    <property type="term" value="F:ubiquitin-protein transferase activity"/>
    <property type="evidence" value="ECO:0007669"/>
    <property type="project" value="InterPro"/>
</dbReference>
<dbReference type="Proteomes" id="UP001153069">
    <property type="component" value="Unassembled WGS sequence"/>
</dbReference>
<dbReference type="SUPFAM" id="SSF57850">
    <property type="entry name" value="RING/U-box"/>
    <property type="match status" value="1"/>
</dbReference>
<evidence type="ECO:0000259" key="2">
    <source>
        <dbReference type="PROSITE" id="PS50089"/>
    </source>
</evidence>
<name>A0A9N8E0K8_9STRA</name>
<keyword evidence="4" id="KW-1185">Reference proteome</keyword>
<evidence type="ECO:0000313" key="3">
    <source>
        <dbReference type="EMBL" id="CAB9512257.1"/>
    </source>
</evidence>
<dbReference type="InterPro" id="IPR001841">
    <property type="entry name" value="Znf_RING"/>
</dbReference>
<dbReference type="InterPro" id="IPR013083">
    <property type="entry name" value="Znf_RING/FYVE/PHD"/>
</dbReference>
<sequence>MVLSLVMSDYSMWLGRPEDFSYPDWEDDYETAQHAFAETQETNGNPMSCTECLNAVHRLHEKQRVHDGDRSHPRLMALDQLNLSYPGWQEDVKNAEEAHFDNYYNADVEKDIYFQSKLEGLENRQQLYYGYSRRNSTSASSTISNSSRCHDEIVAMLGACVICGERNRTHLFDPCGHLCVCQSCANQVMRNIPSNCPICRVTAFKTIRVYFA</sequence>
<proteinExistence type="predicted"/>
<dbReference type="Pfam" id="PF13920">
    <property type="entry name" value="zf-C3HC4_3"/>
    <property type="match status" value="1"/>
</dbReference>
<comment type="caution">
    <text evidence="3">The sequence shown here is derived from an EMBL/GenBank/DDBJ whole genome shotgun (WGS) entry which is preliminary data.</text>
</comment>